<keyword evidence="4" id="KW-0862">Zinc</keyword>
<dbReference type="Gene3D" id="3.90.180.10">
    <property type="entry name" value="Medium-chain alcohol dehydrogenases, catalytic domain"/>
    <property type="match status" value="1"/>
</dbReference>
<comment type="caution">
    <text evidence="9">The sequence shown here is derived from an EMBL/GenBank/DDBJ whole genome shotgun (WGS) entry which is preliminary data.</text>
</comment>
<dbReference type="CDD" id="cd05285">
    <property type="entry name" value="sorbitol_DH"/>
    <property type="match status" value="1"/>
</dbReference>
<dbReference type="Pfam" id="PF08240">
    <property type="entry name" value="ADH_N"/>
    <property type="match status" value="1"/>
</dbReference>
<sequence length="358" mass="38313">MATPLTNPAVYLYGPGEAKIEESPYPTITDPHEVILRIAYVGVCGSDVHFWKHGGITNKVSHAQPLIMGHEASATVHSIGSSVASLKPGDRVAIEPGRPCRRCKPCKSGVYNLCTRMEFAASPPYSHGTLRKFFTMPEDFCYKLPDSMGLDEGVLVEPLAVAVHAARLADVKARQDVVVFGAGTVGLLSAAVASAMGARKVVSVDINEKRLAFAKDFAATETFFSPKGSTAESIADSIKGQNSSLEGFDTVLECTGVEMCIDAGIQVLVSGGTCIQIGLGMPKVHFPIVALSSKEITMKGCFRYGAGDYEMAMHLLESGKVNLKKLITGVKKFEEVTDAWEATARREGIKTLIKGPEE</sequence>
<dbReference type="Gene3D" id="3.40.50.720">
    <property type="entry name" value="NAD(P)-binding Rossmann-like Domain"/>
    <property type="match status" value="1"/>
</dbReference>
<dbReference type="GO" id="GO:0003939">
    <property type="term" value="F:L-iditol 2-dehydrogenase (NAD+) activity"/>
    <property type="evidence" value="ECO:0007669"/>
    <property type="project" value="TreeGrafter"/>
</dbReference>
<dbReference type="OrthoDB" id="3941538at2759"/>
<evidence type="ECO:0000313" key="10">
    <source>
        <dbReference type="Proteomes" id="UP000824998"/>
    </source>
</evidence>
<proteinExistence type="inferred from homology"/>
<evidence type="ECO:0000256" key="2">
    <source>
        <dbReference type="ARBA" id="ARBA00008072"/>
    </source>
</evidence>
<keyword evidence="10" id="KW-1185">Reference proteome</keyword>
<dbReference type="InterPro" id="IPR011032">
    <property type="entry name" value="GroES-like_sf"/>
</dbReference>
<dbReference type="EMBL" id="MU251573">
    <property type="protein sequence ID" value="KAG9231940.1"/>
    <property type="molecule type" value="Genomic_DNA"/>
</dbReference>
<protein>
    <submittedName>
        <fullName evidence="9">Chaperonin 10-like protein</fullName>
    </submittedName>
</protein>
<dbReference type="SUPFAM" id="SSF51735">
    <property type="entry name" value="NAD(P)-binding Rossmann-fold domains"/>
    <property type="match status" value="1"/>
</dbReference>
<keyword evidence="6" id="KW-0520">NAD</keyword>
<evidence type="ECO:0000256" key="5">
    <source>
        <dbReference type="ARBA" id="ARBA00023002"/>
    </source>
</evidence>
<dbReference type="SUPFAM" id="SSF50129">
    <property type="entry name" value="GroES-like"/>
    <property type="match status" value="1"/>
</dbReference>
<evidence type="ECO:0000256" key="1">
    <source>
        <dbReference type="ARBA" id="ARBA00001947"/>
    </source>
</evidence>
<organism evidence="9 10">
    <name type="scientific">Amylocarpus encephaloides</name>
    <dbReference type="NCBI Taxonomy" id="45428"/>
    <lineage>
        <taxon>Eukaryota</taxon>
        <taxon>Fungi</taxon>
        <taxon>Dikarya</taxon>
        <taxon>Ascomycota</taxon>
        <taxon>Pezizomycotina</taxon>
        <taxon>Leotiomycetes</taxon>
        <taxon>Helotiales</taxon>
        <taxon>Helotiales incertae sedis</taxon>
        <taxon>Amylocarpus</taxon>
    </lineage>
</organism>
<dbReference type="PANTHER" id="PTHR43161:SF9">
    <property type="entry name" value="SORBITOL DEHYDROGENASE"/>
    <property type="match status" value="1"/>
</dbReference>
<evidence type="ECO:0000259" key="7">
    <source>
        <dbReference type="Pfam" id="PF00107"/>
    </source>
</evidence>
<feature type="domain" description="Alcohol dehydrogenase-like C-terminal" evidence="7">
    <location>
        <begin position="185"/>
        <end position="317"/>
    </location>
</feature>
<dbReference type="AlphaFoldDB" id="A0A9P7YE22"/>
<dbReference type="InterPro" id="IPR045306">
    <property type="entry name" value="SDH-like"/>
</dbReference>
<dbReference type="InterPro" id="IPR013154">
    <property type="entry name" value="ADH-like_N"/>
</dbReference>
<reference evidence="9" key="1">
    <citation type="journal article" date="2021" name="IMA Fungus">
        <title>Genomic characterization of three marine fungi, including Emericellopsis atlantica sp. nov. with signatures of a generalist lifestyle and marine biomass degradation.</title>
        <authorList>
            <person name="Hagestad O.C."/>
            <person name="Hou L."/>
            <person name="Andersen J.H."/>
            <person name="Hansen E.H."/>
            <person name="Altermark B."/>
            <person name="Li C."/>
            <person name="Kuhnert E."/>
            <person name="Cox R.J."/>
            <person name="Crous P.W."/>
            <person name="Spatafora J.W."/>
            <person name="Lail K."/>
            <person name="Amirebrahimi M."/>
            <person name="Lipzen A."/>
            <person name="Pangilinan J."/>
            <person name="Andreopoulos W."/>
            <person name="Hayes R.D."/>
            <person name="Ng V."/>
            <person name="Grigoriev I.V."/>
            <person name="Jackson S.A."/>
            <person name="Sutton T.D.S."/>
            <person name="Dobson A.D.W."/>
            <person name="Rama T."/>
        </authorList>
    </citation>
    <scope>NUCLEOTIDE SEQUENCE</scope>
    <source>
        <strain evidence="9">TRa018bII</strain>
    </source>
</reference>
<evidence type="ECO:0000256" key="4">
    <source>
        <dbReference type="ARBA" id="ARBA00022833"/>
    </source>
</evidence>
<dbReference type="Pfam" id="PF00107">
    <property type="entry name" value="ADH_zinc_N"/>
    <property type="match status" value="1"/>
</dbReference>
<dbReference type="InterPro" id="IPR013149">
    <property type="entry name" value="ADH-like_C"/>
</dbReference>
<dbReference type="Proteomes" id="UP000824998">
    <property type="component" value="Unassembled WGS sequence"/>
</dbReference>
<comment type="cofactor">
    <cofactor evidence="1">
        <name>Zn(2+)</name>
        <dbReference type="ChEBI" id="CHEBI:29105"/>
    </cofactor>
</comment>
<comment type="similarity">
    <text evidence="2">Belongs to the zinc-containing alcohol dehydrogenase family.</text>
</comment>
<feature type="domain" description="Alcohol dehydrogenase-like N-terminal" evidence="8">
    <location>
        <begin position="31"/>
        <end position="146"/>
    </location>
</feature>
<evidence type="ECO:0000256" key="6">
    <source>
        <dbReference type="ARBA" id="ARBA00023027"/>
    </source>
</evidence>
<keyword evidence="3" id="KW-0479">Metal-binding</keyword>
<evidence type="ECO:0000313" key="9">
    <source>
        <dbReference type="EMBL" id="KAG9231940.1"/>
    </source>
</evidence>
<evidence type="ECO:0000256" key="3">
    <source>
        <dbReference type="ARBA" id="ARBA00022723"/>
    </source>
</evidence>
<evidence type="ECO:0000259" key="8">
    <source>
        <dbReference type="Pfam" id="PF08240"/>
    </source>
</evidence>
<dbReference type="PANTHER" id="PTHR43161">
    <property type="entry name" value="SORBITOL DEHYDROGENASE"/>
    <property type="match status" value="1"/>
</dbReference>
<dbReference type="GO" id="GO:0046872">
    <property type="term" value="F:metal ion binding"/>
    <property type="evidence" value="ECO:0007669"/>
    <property type="project" value="UniProtKB-KW"/>
</dbReference>
<gene>
    <name evidence="9" type="ORF">BJ875DRAFT_100705</name>
</gene>
<name>A0A9P7YE22_9HELO</name>
<dbReference type="FunFam" id="3.40.50.720:FF:000068">
    <property type="entry name" value="Sorbitol dehydrogenase"/>
    <property type="match status" value="1"/>
</dbReference>
<keyword evidence="5" id="KW-0560">Oxidoreductase</keyword>
<accession>A0A9P7YE22</accession>
<dbReference type="GO" id="GO:0006062">
    <property type="term" value="P:sorbitol catabolic process"/>
    <property type="evidence" value="ECO:0007669"/>
    <property type="project" value="TreeGrafter"/>
</dbReference>
<dbReference type="InterPro" id="IPR036291">
    <property type="entry name" value="NAD(P)-bd_dom_sf"/>
</dbReference>